<gene>
    <name evidence="1" type="ORF">ACIKP7_01195</name>
</gene>
<accession>A0ACC7LV25</accession>
<dbReference type="EMBL" id="JBIUGF010000002">
    <property type="protein sequence ID" value="MFJ1336737.1"/>
    <property type="molecule type" value="Genomic_DNA"/>
</dbReference>
<keyword evidence="2" id="KW-1185">Reference proteome</keyword>
<reference evidence="1" key="1">
    <citation type="submission" date="2024-10" db="EMBL/GenBank/DDBJ databases">
        <title>Aeromonas and Pseudomonas from the Cagarras Archipelago, Rio de Janeiro, Brazil.</title>
        <authorList>
            <person name="Canellas A.L.B."/>
            <person name="Laport M.S."/>
        </authorList>
    </citation>
    <scope>NUCLEOTIDE SEQUENCE</scope>
    <source>
        <strain evidence="1">ACP-7</strain>
    </source>
</reference>
<proteinExistence type="predicted"/>
<comment type="caution">
    <text evidence="1">The sequence shown here is derived from an EMBL/GenBank/DDBJ whole genome shotgun (WGS) entry which is preliminary data.</text>
</comment>
<sequence>MSIDVGFVYYRNFRFDGAFHVRCSGNDLGKVREIRYVLERTGPDGADHVDAMTVQSMAQSGALRDHGCPVTLRSDITPGTYRITPNIRLTDEEIIARDLPSDASGVVVMEPLVMVIEEGESTRSVLDKVTLPASAGRRRRDVPDLSETTGPVHDPFGERQPRLPVLENGERFPPLLVKFKAGGFERFLFDLDPASNSFVVRHWPNLKQVLKPRPLLEEQEQHDESLKALWDFYLIEQPESMHSDTFAELIKTLAPLDYLEAIHFLIPEVESGNVVVAGVAAVVATLITGATVVAGNRAQDAAQPTPDFEVLQTYLDQPGQRWKGMNIRKVWDQQVVGRGARVHFSDGGLYPNHEDLRGNPDLHVVGLSPNDNPHHGTASVGLLLARSNAFGMTGICHASELYVYDNRATDTRDQWQTPKDLLRHVRPGDIVAVNRQTANINVLSTFLPSLHDQLWWDSTRALTQRGAVVVNAASNGSNATDASKGVTRGYGVDLSQWRYFEDLGDADAILIGACQSWDGKAHQYSNYGYRYRMLNAWGDSVATLGYGELQDKAGNDRDYTNTYAGTSSATPLVTGALALIQSYAIEHHHIYLNANQMHLLVMESGYLDATLPHTDVLPMGARPNVHGALVLLDRILGGGRFHPVKDEL</sequence>
<name>A0ACC7LV25_9PSED</name>
<evidence type="ECO:0000313" key="2">
    <source>
        <dbReference type="Proteomes" id="UP001615411"/>
    </source>
</evidence>
<organism evidence="1 2">
    <name type="scientific">Pseudomonas caricapapayae</name>
    <dbReference type="NCBI Taxonomy" id="46678"/>
    <lineage>
        <taxon>Bacteria</taxon>
        <taxon>Pseudomonadati</taxon>
        <taxon>Pseudomonadota</taxon>
        <taxon>Gammaproteobacteria</taxon>
        <taxon>Pseudomonadales</taxon>
        <taxon>Pseudomonadaceae</taxon>
        <taxon>Pseudomonas</taxon>
    </lineage>
</organism>
<protein>
    <submittedName>
        <fullName evidence="1">S8 family serine peptidase</fullName>
    </submittedName>
</protein>
<dbReference type="Proteomes" id="UP001615411">
    <property type="component" value="Unassembled WGS sequence"/>
</dbReference>
<evidence type="ECO:0000313" key="1">
    <source>
        <dbReference type="EMBL" id="MFJ1336737.1"/>
    </source>
</evidence>